<evidence type="ECO:0000313" key="2">
    <source>
        <dbReference type="EMBL" id="SHE31259.1"/>
    </source>
</evidence>
<dbReference type="EMBL" id="FQVM01000001">
    <property type="protein sequence ID" value="SHE31259.1"/>
    <property type="molecule type" value="Genomic_DNA"/>
</dbReference>
<keyword evidence="1" id="KW-1133">Transmembrane helix</keyword>
<name>A0A1M4SGD9_9CLOT</name>
<reference evidence="2 3" key="1">
    <citation type="submission" date="2016-11" db="EMBL/GenBank/DDBJ databases">
        <authorList>
            <person name="Jaros S."/>
            <person name="Januszkiewicz K."/>
            <person name="Wedrychowicz H."/>
        </authorList>
    </citation>
    <scope>NUCLEOTIDE SEQUENCE [LARGE SCALE GENOMIC DNA]</scope>
    <source>
        <strain evidence="2 3">DSM 2631</strain>
    </source>
</reference>
<protein>
    <submittedName>
        <fullName evidence="2">Uncharacterized protein</fullName>
    </submittedName>
</protein>
<feature type="transmembrane region" description="Helical" evidence="1">
    <location>
        <begin position="7"/>
        <end position="26"/>
    </location>
</feature>
<gene>
    <name evidence="2" type="ORF">SAMN05443638_10116</name>
</gene>
<evidence type="ECO:0000313" key="3">
    <source>
        <dbReference type="Proteomes" id="UP000184035"/>
    </source>
</evidence>
<dbReference type="Proteomes" id="UP000184035">
    <property type="component" value="Unassembled WGS sequence"/>
</dbReference>
<keyword evidence="1" id="KW-0472">Membrane</keyword>
<dbReference type="STRING" id="1533.SAMN05443638_10116"/>
<keyword evidence="1" id="KW-0812">Transmembrane</keyword>
<dbReference type="AlphaFoldDB" id="A0A1M4SGD9"/>
<keyword evidence="3" id="KW-1185">Reference proteome</keyword>
<organism evidence="2 3">
    <name type="scientific">Clostridium fallax</name>
    <dbReference type="NCBI Taxonomy" id="1533"/>
    <lineage>
        <taxon>Bacteria</taxon>
        <taxon>Bacillati</taxon>
        <taxon>Bacillota</taxon>
        <taxon>Clostridia</taxon>
        <taxon>Eubacteriales</taxon>
        <taxon>Clostridiaceae</taxon>
        <taxon>Clostridium</taxon>
    </lineage>
</organism>
<feature type="transmembrane region" description="Helical" evidence="1">
    <location>
        <begin position="32"/>
        <end position="53"/>
    </location>
</feature>
<proteinExistence type="predicted"/>
<dbReference type="RefSeq" id="WP_072892191.1">
    <property type="nucleotide sequence ID" value="NZ_FQVM01000001.1"/>
</dbReference>
<sequence>MKKSTKECIRFLFFAILSSAISYINFLKGNTTPSLIFGVVTGINIALTIYYGIKSFGEKE</sequence>
<accession>A0A1M4SGD9</accession>
<evidence type="ECO:0000256" key="1">
    <source>
        <dbReference type="SAM" id="Phobius"/>
    </source>
</evidence>